<evidence type="ECO:0000313" key="2">
    <source>
        <dbReference type="Proteomes" id="UP000784294"/>
    </source>
</evidence>
<sequence length="68" mass="7259">MTKPSTADSVGDSPGDRCCLEERISIISRRDRSRCPFARHANPFNVESCGEAVGVIPKMSTFEAGGTG</sequence>
<proteinExistence type="predicted"/>
<protein>
    <submittedName>
        <fullName evidence="1">Uncharacterized protein</fullName>
    </submittedName>
</protein>
<comment type="caution">
    <text evidence="1">The sequence shown here is derived from an EMBL/GenBank/DDBJ whole genome shotgun (WGS) entry which is preliminary data.</text>
</comment>
<dbReference type="AlphaFoldDB" id="A0A3S5B510"/>
<accession>A0A3S5B510</accession>
<dbReference type="Proteomes" id="UP000784294">
    <property type="component" value="Unassembled WGS sequence"/>
</dbReference>
<organism evidence="1 2">
    <name type="scientific">Protopolystoma xenopodis</name>
    <dbReference type="NCBI Taxonomy" id="117903"/>
    <lineage>
        <taxon>Eukaryota</taxon>
        <taxon>Metazoa</taxon>
        <taxon>Spiralia</taxon>
        <taxon>Lophotrochozoa</taxon>
        <taxon>Platyhelminthes</taxon>
        <taxon>Monogenea</taxon>
        <taxon>Polyopisthocotylea</taxon>
        <taxon>Polystomatidea</taxon>
        <taxon>Polystomatidae</taxon>
        <taxon>Protopolystoma</taxon>
    </lineage>
</organism>
<keyword evidence="2" id="KW-1185">Reference proteome</keyword>
<gene>
    <name evidence="1" type="ORF">PXEA_LOCUS27208</name>
</gene>
<name>A0A3S5B510_9PLAT</name>
<evidence type="ECO:0000313" key="1">
    <source>
        <dbReference type="EMBL" id="VEL33768.1"/>
    </source>
</evidence>
<dbReference type="EMBL" id="CAAALY010246360">
    <property type="protein sequence ID" value="VEL33768.1"/>
    <property type="molecule type" value="Genomic_DNA"/>
</dbReference>
<reference evidence="1" key="1">
    <citation type="submission" date="2018-11" db="EMBL/GenBank/DDBJ databases">
        <authorList>
            <consortium name="Pathogen Informatics"/>
        </authorList>
    </citation>
    <scope>NUCLEOTIDE SEQUENCE</scope>
</reference>